<protein>
    <submittedName>
        <fullName evidence="2">Uncharacterized protein</fullName>
    </submittedName>
</protein>
<dbReference type="PANTHER" id="PTHR11165">
    <property type="entry name" value="SKP1"/>
    <property type="match status" value="1"/>
</dbReference>
<name>I3SC44_LOTJA</name>
<comment type="pathway">
    <text evidence="1">Protein modification; protein ubiquitination.</text>
</comment>
<proteinExistence type="evidence at transcript level"/>
<sequence>MSEMVAMSQSEVLKDMLDHTDGKGDIPVLGVPYDLLSRITSFCKKKHKFDNLFGEIAQLLKSTVDRHKAWVTGFVKSNHSIFSDLHQVACQLHIPNLLELTSRATKDMKGKTVEEISDWYSQMPREPIGEVEEISEWYSTLSISQMLSPLGIELEDSFLAG</sequence>
<dbReference type="InterPro" id="IPR016897">
    <property type="entry name" value="SKP1"/>
</dbReference>
<reference evidence="2" key="1">
    <citation type="submission" date="2012-05" db="EMBL/GenBank/DDBJ databases">
        <authorList>
            <person name="Krishnakumar V."/>
            <person name="Cheung F."/>
            <person name="Xiao Y."/>
            <person name="Chan A."/>
            <person name="Moskal W.A."/>
            <person name="Town C.D."/>
        </authorList>
    </citation>
    <scope>NUCLEOTIDE SEQUENCE</scope>
</reference>
<evidence type="ECO:0000256" key="1">
    <source>
        <dbReference type="ARBA" id="ARBA00004906"/>
    </source>
</evidence>
<dbReference type="GO" id="GO:0006511">
    <property type="term" value="P:ubiquitin-dependent protein catabolic process"/>
    <property type="evidence" value="ECO:0007669"/>
    <property type="project" value="InterPro"/>
</dbReference>
<dbReference type="AlphaFoldDB" id="I3SC44"/>
<dbReference type="InterPro" id="IPR011333">
    <property type="entry name" value="SKP1/BTB/POZ_sf"/>
</dbReference>
<dbReference type="Gene3D" id="3.30.710.10">
    <property type="entry name" value="Potassium Channel Kv1.1, Chain A"/>
    <property type="match status" value="1"/>
</dbReference>
<dbReference type="InterPro" id="IPR036296">
    <property type="entry name" value="SKP1-like_dim_sf"/>
</dbReference>
<organism evidence="2">
    <name type="scientific">Lotus japonicus</name>
    <name type="common">Lotus corniculatus var. japonicus</name>
    <dbReference type="NCBI Taxonomy" id="34305"/>
    <lineage>
        <taxon>Eukaryota</taxon>
        <taxon>Viridiplantae</taxon>
        <taxon>Streptophyta</taxon>
        <taxon>Embryophyta</taxon>
        <taxon>Tracheophyta</taxon>
        <taxon>Spermatophyta</taxon>
        <taxon>Magnoliopsida</taxon>
        <taxon>eudicotyledons</taxon>
        <taxon>Gunneridae</taxon>
        <taxon>Pentapetalae</taxon>
        <taxon>rosids</taxon>
        <taxon>fabids</taxon>
        <taxon>Fabales</taxon>
        <taxon>Fabaceae</taxon>
        <taxon>Papilionoideae</taxon>
        <taxon>50 kb inversion clade</taxon>
        <taxon>NPAAA clade</taxon>
        <taxon>Hologalegina</taxon>
        <taxon>robinioid clade</taxon>
        <taxon>Loteae</taxon>
        <taxon>Lotus</taxon>
    </lineage>
</organism>
<evidence type="ECO:0000313" key="2">
    <source>
        <dbReference type="EMBL" id="AFK37836.1"/>
    </source>
</evidence>
<dbReference type="SUPFAM" id="SSF81382">
    <property type="entry name" value="Skp1 dimerisation domain-like"/>
    <property type="match status" value="1"/>
</dbReference>
<dbReference type="EMBL" id="BT138041">
    <property type="protein sequence ID" value="AFK37836.1"/>
    <property type="molecule type" value="mRNA"/>
</dbReference>
<accession>I3SC44</accession>